<dbReference type="RefSeq" id="XP_018298679.1">
    <property type="nucleotide sequence ID" value="XM_018440844.1"/>
</dbReference>
<keyword evidence="2" id="KW-1185">Reference proteome</keyword>
<dbReference type="InParanoid" id="A0A167R1L9"/>
<reference evidence="2" key="1">
    <citation type="submission" date="2015-06" db="EMBL/GenBank/DDBJ databases">
        <title>Expansion of signal transduction pathways in fungi by whole-genome duplication.</title>
        <authorList>
            <consortium name="DOE Joint Genome Institute"/>
            <person name="Corrochano L.M."/>
            <person name="Kuo A."/>
            <person name="Marcet-Houben M."/>
            <person name="Polaino S."/>
            <person name="Salamov A."/>
            <person name="Villalobos J.M."/>
            <person name="Alvarez M.I."/>
            <person name="Avalos J."/>
            <person name="Benito E.P."/>
            <person name="Benoit I."/>
            <person name="Burger G."/>
            <person name="Camino L.P."/>
            <person name="Canovas D."/>
            <person name="Cerda-Olmedo E."/>
            <person name="Cheng J.-F."/>
            <person name="Dominguez A."/>
            <person name="Elias M."/>
            <person name="Eslava A.P."/>
            <person name="Glaser F."/>
            <person name="Grimwood J."/>
            <person name="Gutierrez G."/>
            <person name="Heitman J."/>
            <person name="Henrissat B."/>
            <person name="Iturriaga E.A."/>
            <person name="Lang B.F."/>
            <person name="Lavin J.L."/>
            <person name="Lee S."/>
            <person name="Li W."/>
            <person name="Lindquist E."/>
            <person name="Lopez-Garcia S."/>
            <person name="Luque E.M."/>
            <person name="Marcos A.T."/>
            <person name="Martin J."/>
            <person name="McCluskey K."/>
            <person name="Medina H.R."/>
            <person name="Miralles-Duran A."/>
            <person name="Miyazaki A."/>
            <person name="Munoz-Torres E."/>
            <person name="Oguiza J.A."/>
            <person name="Ohm R."/>
            <person name="Olmedo M."/>
            <person name="Orejas M."/>
            <person name="Ortiz-Castellanos L."/>
            <person name="Pisabarro A.G."/>
            <person name="Rodriguez-Romero J."/>
            <person name="Ruiz-Herrera J."/>
            <person name="Ruiz-Vazquez R."/>
            <person name="Sanz C."/>
            <person name="Schackwitz W."/>
            <person name="Schmutz J."/>
            <person name="Shahriari M."/>
            <person name="Shelest E."/>
            <person name="Silva-Franco F."/>
            <person name="Soanes D."/>
            <person name="Syed K."/>
            <person name="Tagua V.G."/>
            <person name="Talbot N.J."/>
            <person name="Thon M."/>
            <person name="De vries R.P."/>
            <person name="Wiebenga A."/>
            <person name="Yadav J.S."/>
            <person name="Braun E.L."/>
            <person name="Baker S."/>
            <person name="Garre V."/>
            <person name="Horwitz B."/>
            <person name="Torres-Martinez S."/>
            <person name="Idnurm A."/>
            <person name="Herrera-Estrella A."/>
            <person name="Gabaldon T."/>
            <person name="Grigoriev I.V."/>
        </authorList>
    </citation>
    <scope>NUCLEOTIDE SEQUENCE [LARGE SCALE GENOMIC DNA]</scope>
    <source>
        <strain evidence="2">NRRL 1555(-)</strain>
    </source>
</reference>
<evidence type="ECO:0000313" key="2">
    <source>
        <dbReference type="Proteomes" id="UP000077315"/>
    </source>
</evidence>
<organism evidence="1 2">
    <name type="scientific">Phycomyces blakesleeanus (strain ATCC 8743b / DSM 1359 / FGSC 10004 / NBRC 33097 / NRRL 1555)</name>
    <dbReference type="NCBI Taxonomy" id="763407"/>
    <lineage>
        <taxon>Eukaryota</taxon>
        <taxon>Fungi</taxon>
        <taxon>Fungi incertae sedis</taxon>
        <taxon>Mucoromycota</taxon>
        <taxon>Mucoromycotina</taxon>
        <taxon>Mucoromycetes</taxon>
        <taxon>Mucorales</taxon>
        <taxon>Phycomycetaceae</taxon>
        <taxon>Phycomyces</taxon>
    </lineage>
</organism>
<name>A0A167R1L9_PHYB8</name>
<dbReference type="AlphaFoldDB" id="A0A167R1L9"/>
<proteinExistence type="predicted"/>
<dbReference type="EMBL" id="KV440971">
    <property type="protein sequence ID" value="OAD80639.1"/>
    <property type="molecule type" value="Genomic_DNA"/>
</dbReference>
<accession>A0A167R1L9</accession>
<gene>
    <name evidence="1" type="ORF">PHYBLDRAFT_61691</name>
</gene>
<sequence length="172" mass="20189">MVPTSWSTHTLYWFFKAFSSVLGENPKNIRIELINRYTNIGYYYDNNITIDSSTFLDAYPILISSQSQNKQLLEIKSTFQLKMDKIFDFPLDNTSNMRVSPIMFDNTFSRVIKVMQILHSGIDLSNVQPWYIQEYYSIEDQSFTPNLGFCEGNTMQYCAEIRMFCMGVRMVH</sequence>
<dbReference type="GeneID" id="29001750"/>
<dbReference type="VEuPathDB" id="FungiDB:PHYBLDRAFT_61691"/>
<protein>
    <submittedName>
        <fullName evidence="1">Uncharacterized protein</fullName>
    </submittedName>
</protein>
<evidence type="ECO:0000313" key="1">
    <source>
        <dbReference type="EMBL" id="OAD80639.1"/>
    </source>
</evidence>
<dbReference type="Proteomes" id="UP000077315">
    <property type="component" value="Unassembled WGS sequence"/>
</dbReference>